<evidence type="ECO:0000259" key="2">
    <source>
        <dbReference type="PROSITE" id="PS51186"/>
    </source>
</evidence>
<evidence type="ECO:0000256" key="1">
    <source>
        <dbReference type="SAM" id="MobiDB-lite"/>
    </source>
</evidence>
<gene>
    <name evidence="3" type="ORF">B2J93_1268</name>
</gene>
<dbReference type="Pfam" id="PF13508">
    <property type="entry name" value="Acetyltransf_7"/>
    <property type="match status" value="1"/>
</dbReference>
<dbReference type="CDD" id="cd04301">
    <property type="entry name" value="NAT_SF"/>
    <property type="match status" value="1"/>
</dbReference>
<evidence type="ECO:0000313" key="4">
    <source>
        <dbReference type="Proteomes" id="UP000242519"/>
    </source>
</evidence>
<dbReference type="InterPro" id="IPR000182">
    <property type="entry name" value="GNAT_dom"/>
</dbReference>
<feature type="domain" description="N-acetyltransferase" evidence="2">
    <location>
        <begin position="179"/>
        <end position="337"/>
    </location>
</feature>
<dbReference type="InParanoid" id="A0A218Z513"/>
<protein>
    <recommendedName>
        <fullName evidence="2">N-acetyltransferase domain-containing protein</fullName>
    </recommendedName>
</protein>
<comment type="caution">
    <text evidence="3">The sequence shown here is derived from an EMBL/GenBank/DDBJ whole genome shotgun (WGS) entry which is preliminary data.</text>
</comment>
<name>A0A218Z513_9HELO</name>
<feature type="compositionally biased region" description="Basic and acidic residues" evidence="1">
    <location>
        <begin position="11"/>
        <end position="24"/>
    </location>
</feature>
<dbReference type="Proteomes" id="UP000242519">
    <property type="component" value="Unassembled WGS sequence"/>
</dbReference>
<dbReference type="PANTHER" id="PTHR42791:SF16">
    <property type="entry name" value="N-ACETYLTRANSFERASE DOMAIN-CONTAINING PROTEIN"/>
    <property type="match status" value="1"/>
</dbReference>
<dbReference type="OrthoDB" id="410198at2759"/>
<dbReference type="EMBL" id="MZNU01000240">
    <property type="protein sequence ID" value="OWP02306.1"/>
    <property type="molecule type" value="Genomic_DNA"/>
</dbReference>
<dbReference type="STRING" id="503106.A0A218Z513"/>
<dbReference type="GO" id="GO:0016747">
    <property type="term" value="F:acyltransferase activity, transferring groups other than amino-acyl groups"/>
    <property type="evidence" value="ECO:0007669"/>
    <property type="project" value="InterPro"/>
</dbReference>
<dbReference type="SUPFAM" id="SSF55729">
    <property type="entry name" value="Acyl-CoA N-acyltransferases (Nat)"/>
    <property type="match status" value="1"/>
</dbReference>
<feature type="region of interest" description="Disordered" evidence="1">
    <location>
        <begin position="1"/>
        <end position="32"/>
    </location>
</feature>
<dbReference type="Gene3D" id="3.40.630.30">
    <property type="match status" value="1"/>
</dbReference>
<sequence length="342" mass="38641">MPTKRVGCTAPRERIGEPSKDKPLSPRSSSKLHRGWTHAGLHLVLTFDPHLGEISTDEPPLLIVDSPGPILPKHQSTVSMRLPVEVQTLPTRSGDPRPDPISPDPILVRRSRLFEGHHIGRIAAKTYYNSPLTAFLSPRRDQYYADYERGFSHRAQARLFTARNVTLFAYEKSRPAWPVGYVQFVRRGDDAAARKMDRDAGCVWRAVLRVLAWLWAVYVCLVVGVDRSADAEAGEVFGRMLAEEGSLHWEDRLDRRNRWHAQSVVVLEDFQRRGVGRKLMAEILERADSEGVVVGLEASAAGEPMYRRLGFELLARFSGENVFEDRAGGVMLRKPRGRTEDR</sequence>
<organism evidence="3 4">
    <name type="scientific">Diplocarpon coronariae</name>
    <dbReference type="NCBI Taxonomy" id="2795749"/>
    <lineage>
        <taxon>Eukaryota</taxon>
        <taxon>Fungi</taxon>
        <taxon>Dikarya</taxon>
        <taxon>Ascomycota</taxon>
        <taxon>Pezizomycotina</taxon>
        <taxon>Leotiomycetes</taxon>
        <taxon>Helotiales</taxon>
        <taxon>Drepanopezizaceae</taxon>
        <taxon>Diplocarpon</taxon>
    </lineage>
</organism>
<dbReference type="PANTHER" id="PTHR42791">
    <property type="entry name" value="GNAT FAMILY ACETYLTRANSFERASE"/>
    <property type="match status" value="1"/>
</dbReference>
<accession>A0A218Z513</accession>
<proteinExistence type="predicted"/>
<dbReference type="InterPro" id="IPR052523">
    <property type="entry name" value="Trichothecene_AcTrans"/>
</dbReference>
<reference evidence="3 4" key="1">
    <citation type="submission" date="2017-04" db="EMBL/GenBank/DDBJ databases">
        <title>Draft genome sequence of Marssonina coronaria NL1: causal agent of apple blotch.</title>
        <authorList>
            <person name="Cheng Q."/>
        </authorList>
    </citation>
    <scope>NUCLEOTIDE SEQUENCE [LARGE SCALE GENOMIC DNA]</scope>
    <source>
        <strain evidence="3 4">NL1</strain>
    </source>
</reference>
<dbReference type="AlphaFoldDB" id="A0A218Z513"/>
<keyword evidence="4" id="KW-1185">Reference proteome</keyword>
<dbReference type="PROSITE" id="PS51186">
    <property type="entry name" value="GNAT"/>
    <property type="match status" value="1"/>
</dbReference>
<dbReference type="InterPro" id="IPR016181">
    <property type="entry name" value="Acyl_CoA_acyltransferase"/>
</dbReference>
<evidence type="ECO:0000313" key="3">
    <source>
        <dbReference type="EMBL" id="OWP02306.1"/>
    </source>
</evidence>